<sequence>MKQDLGTWIKKRANTIFLGGCASLLALSMASLVMALGPGDQASSAEQAAGIKAGLVEDKEGAEAVLETRHSELLAELGGIDADRVKRDRRVIRTFVLSLAEAPASSRSVRDEQISLDARWDVLGPDSRTLTEFLPEWMAAGEDRHYRLADLDIQVAGISGLDYSYTALARLEPDEDTDGAEFVFLTATTKQDGALTEAVAYRASNASRAELEAADGGRAPKHESAEPTTEPSAGNGQD</sequence>
<gene>
    <name evidence="2" type="ORF">HGB44_02390</name>
</gene>
<evidence type="ECO:0000256" key="1">
    <source>
        <dbReference type="SAM" id="MobiDB-lite"/>
    </source>
</evidence>
<dbReference type="EMBL" id="JAAXPG010000002">
    <property type="protein sequence ID" value="NKY96524.1"/>
    <property type="molecule type" value="Genomic_DNA"/>
</dbReference>
<dbReference type="AlphaFoldDB" id="A0A7X6M8R1"/>
<feature type="region of interest" description="Disordered" evidence="1">
    <location>
        <begin position="206"/>
        <end position="238"/>
    </location>
</feature>
<dbReference type="RefSeq" id="WP_061080032.1">
    <property type="nucleotide sequence ID" value="NZ_JAAXPG010000002.1"/>
</dbReference>
<accession>A0A7X6M8R1</accession>
<organism evidence="2 3">
    <name type="scientific">Nocardiopsis alborubida</name>
    <dbReference type="NCBI Taxonomy" id="146802"/>
    <lineage>
        <taxon>Bacteria</taxon>
        <taxon>Bacillati</taxon>
        <taxon>Actinomycetota</taxon>
        <taxon>Actinomycetes</taxon>
        <taxon>Streptosporangiales</taxon>
        <taxon>Nocardiopsidaceae</taxon>
        <taxon>Nocardiopsis</taxon>
    </lineage>
</organism>
<reference evidence="2 3" key="1">
    <citation type="submission" date="2020-04" db="EMBL/GenBank/DDBJ databases">
        <title>MicrobeNet Type strains.</title>
        <authorList>
            <person name="Nicholson A.C."/>
        </authorList>
    </citation>
    <scope>NUCLEOTIDE SEQUENCE [LARGE SCALE GENOMIC DNA]</scope>
    <source>
        <strain evidence="2 3">ATCC 23612</strain>
    </source>
</reference>
<proteinExistence type="predicted"/>
<evidence type="ECO:0000313" key="3">
    <source>
        <dbReference type="Proteomes" id="UP000553209"/>
    </source>
</evidence>
<keyword evidence="3" id="KW-1185">Reference proteome</keyword>
<protein>
    <submittedName>
        <fullName evidence="2">Uncharacterized protein</fullName>
    </submittedName>
</protein>
<evidence type="ECO:0000313" key="2">
    <source>
        <dbReference type="EMBL" id="NKY96524.1"/>
    </source>
</evidence>
<feature type="compositionally biased region" description="Polar residues" evidence="1">
    <location>
        <begin position="226"/>
        <end position="238"/>
    </location>
</feature>
<dbReference type="Proteomes" id="UP000553209">
    <property type="component" value="Unassembled WGS sequence"/>
</dbReference>
<name>A0A7X6M8R1_9ACTN</name>
<comment type="caution">
    <text evidence="2">The sequence shown here is derived from an EMBL/GenBank/DDBJ whole genome shotgun (WGS) entry which is preliminary data.</text>
</comment>